<dbReference type="InterPro" id="IPR000086">
    <property type="entry name" value="NUDIX_hydrolase_dom"/>
</dbReference>
<reference evidence="5" key="1">
    <citation type="submission" date="2015-07" db="EMBL/GenBank/DDBJ databases">
        <title>Fjat-14205 dsm 2895.</title>
        <authorList>
            <person name="Liu B."/>
            <person name="Wang J."/>
            <person name="Zhu Y."/>
            <person name="Liu G."/>
            <person name="Chen Q."/>
            <person name="Chen Z."/>
            <person name="Lan J."/>
            <person name="Che J."/>
            <person name="Ge C."/>
            <person name="Shi H."/>
            <person name="Pan Z."/>
            <person name="Liu X."/>
        </authorList>
    </citation>
    <scope>NUCLEOTIDE SEQUENCE [LARGE SCALE GENOMIC DNA]</scope>
    <source>
        <strain evidence="5">DSM 25560</strain>
    </source>
</reference>
<evidence type="ECO:0000259" key="3">
    <source>
        <dbReference type="PROSITE" id="PS51462"/>
    </source>
</evidence>
<gene>
    <name evidence="4" type="ORF">AEA09_06660</name>
</gene>
<dbReference type="Gene3D" id="3.90.79.10">
    <property type="entry name" value="Nucleoside Triphosphate Pyrophosphohydrolase"/>
    <property type="match status" value="1"/>
</dbReference>
<evidence type="ECO:0000313" key="4">
    <source>
        <dbReference type="EMBL" id="KOS68266.1"/>
    </source>
</evidence>
<evidence type="ECO:0000313" key="5">
    <source>
        <dbReference type="Proteomes" id="UP000050668"/>
    </source>
</evidence>
<evidence type="ECO:0000256" key="2">
    <source>
        <dbReference type="RuleBase" id="RU003476"/>
    </source>
</evidence>
<dbReference type="PROSITE" id="PS51462">
    <property type="entry name" value="NUDIX"/>
    <property type="match status" value="1"/>
</dbReference>
<comment type="similarity">
    <text evidence="2">Belongs to the Nudix hydrolase family.</text>
</comment>
<keyword evidence="5" id="KW-1185">Reference proteome</keyword>
<dbReference type="PROSITE" id="PS00893">
    <property type="entry name" value="NUDIX_BOX"/>
    <property type="match status" value="1"/>
</dbReference>
<organism evidence="4 5">
    <name type="scientific">Lysinibacillus contaminans</name>
    <dbReference type="NCBI Taxonomy" id="1293441"/>
    <lineage>
        <taxon>Bacteria</taxon>
        <taxon>Bacillati</taxon>
        <taxon>Bacillota</taxon>
        <taxon>Bacilli</taxon>
        <taxon>Bacillales</taxon>
        <taxon>Bacillaceae</taxon>
        <taxon>Lysinibacillus</taxon>
    </lineage>
</organism>
<dbReference type="SUPFAM" id="SSF55811">
    <property type="entry name" value="Nudix"/>
    <property type="match status" value="1"/>
</dbReference>
<dbReference type="InterPro" id="IPR020476">
    <property type="entry name" value="Nudix_hydrolase"/>
</dbReference>
<feature type="domain" description="Nudix hydrolase" evidence="3">
    <location>
        <begin position="2"/>
        <end position="138"/>
    </location>
</feature>
<dbReference type="Pfam" id="PF00293">
    <property type="entry name" value="NUDIX"/>
    <property type="match status" value="1"/>
</dbReference>
<comment type="caution">
    <text evidence="4">The sequence shown here is derived from an EMBL/GenBank/DDBJ whole genome shotgun (WGS) entry which is preliminary data.</text>
</comment>
<dbReference type="PRINTS" id="PR00502">
    <property type="entry name" value="NUDIXFAMILY"/>
</dbReference>
<accession>A0ABR5K0L6</accession>
<dbReference type="CDD" id="cd04663">
    <property type="entry name" value="NUDIX_Hydrolase"/>
    <property type="match status" value="1"/>
</dbReference>
<keyword evidence="1 2" id="KW-0378">Hydrolase</keyword>
<dbReference type="InterPro" id="IPR015797">
    <property type="entry name" value="NUDIX_hydrolase-like_dom_sf"/>
</dbReference>
<name>A0ABR5K0L6_9BACI</name>
<dbReference type="InterPro" id="IPR020084">
    <property type="entry name" value="NUDIX_hydrolase_CS"/>
</dbReference>
<proteinExistence type="inferred from homology"/>
<evidence type="ECO:0000256" key="1">
    <source>
        <dbReference type="ARBA" id="ARBA00022801"/>
    </source>
</evidence>
<dbReference type="RefSeq" id="WP_053583086.1">
    <property type="nucleotide sequence ID" value="NZ_LGRV01000003.1"/>
</dbReference>
<protein>
    <submittedName>
        <fullName evidence="4">DNA mismatch repair protein MutT</fullName>
    </submittedName>
</protein>
<dbReference type="EMBL" id="LGRV01000003">
    <property type="protein sequence ID" value="KOS68266.1"/>
    <property type="molecule type" value="Genomic_DNA"/>
</dbReference>
<sequence>MKVVEKAYGYITRGHEGQIQVLVFEQNTEGSGIQIPKGTIEEGETPVEAIAREMFEETGLTDLVVHDLIAQDYFEHYSGALHKRYFYHLTTQEQRDSWQHDPTGMNESGLQFSLYWINDTREVLLAKGHGDYLYRVLSKVKSS</sequence>
<dbReference type="Proteomes" id="UP000050668">
    <property type="component" value="Unassembled WGS sequence"/>
</dbReference>